<dbReference type="EMBL" id="CAKLBY020000048">
    <property type="protein sequence ID" value="CAK7919299.1"/>
    <property type="molecule type" value="Genomic_DNA"/>
</dbReference>
<feature type="compositionally biased region" description="Basic residues" evidence="4">
    <location>
        <begin position="441"/>
        <end position="452"/>
    </location>
</feature>
<dbReference type="InterPro" id="IPR056580">
    <property type="entry name" value="Ufl1_dom"/>
</dbReference>
<keyword evidence="3" id="KW-0833">Ubl conjugation pathway</keyword>
<feature type="domain" description="E3 UFM1-protein ligase 1-like N-terminal" evidence="5">
    <location>
        <begin position="3"/>
        <end position="277"/>
    </location>
</feature>
<organism evidence="7 8">
    <name type="scientific">Peronospora matthiolae</name>
    <dbReference type="NCBI Taxonomy" id="2874970"/>
    <lineage>
        <taxon>Eukaryota</taxon>
        <taxon>Sar</taxon>
        <taxon>Stramenopiles</taxon>
        <taxon>Oomycota</taxon>
        <taxon>Peronosporomycetes</taxon>
        <taxon>Peronosporales</taxon>
        <taxon>Peronosporaceae</taxon>
        <taxon>Peronospora</taxon>
    </lineage>
</organism>
<dbReference type="Proteomes" id="UP001162060">
    <property type="component" value="Unassembled WGS sequence"/>
</dbReference>
<evidence type="ECO:0000313" key="8">
    <source>
        <dbReference type="Proteomes" id="UP001162060"/>
    </source>
</evidence>
<dbReference type="PANTHER" id="PTHR31057:SF0">
    <property type="entry name" value="E3 UFM1-PROTEIN LIGASE 1"/>
    <property type="match status" value="1"/>
</dbReference>
<evidence type="ECO:0000313" key="7">
    <source>
        <dbReference type="EMBL" id="CAK7919299.1"/>
    </source>
</evidence>
<evidence type="ECO:0000256" key="2">
    <source>
        <dbReference type="ARBA" id="ARBA00022679"/>
    </source>
</evidence>
<feature type="compositionally biased region" description="Acidic residues" evidence="4">
    <location>
        <begin position="403"/>
        <end position="412"/>
    </location>
</feature>
<dbReference type="PANTHER" id="PTHR31057">
    <property type="entry name" value="E3 UFM1-PROTEIN LIGASE 1"/>
    <property type="match status" value="1"/>
</dbReference>
<proteinExistence type="inferred from homology"/>
<dbReference type="InterPro" id="IPR056579">
    <property type="entry name" value="Ufl1_N"/>
</dbReference>
<evidence type="ECO:0000256" key="1">
    <source>
        <dbReference type="ARBA" id="ARBA00010789"/>
    </source>
</evidence>
<dbReference type="AlphaFoldDB" id="A0AAV1TI52"/>
<evidence type="ECO:0000256" key="4">
    <source>
        <dbReference type="SAM" id="MobiDB-lite"/>
    </source>
</evidence>
<gene>
    <name evidence="7" type="ORF">PM001_LOCUS5968</name>
</gene>
<dbReference type="GO" id="GO:0034976">
    <property type="term" value="P:response to endoplasmic reticulum stress"/>
    <property type="evidence" value="ECO:0007669"/>
    <property type="project" value="TreeGrafter"/>
</dbReference>
<reference evidence="7" key="1">
    <citation type="submission" date="2024-01" db="EMBL/GenBank/DDBJ databases">
        <authorList>
            <person name="Webb A."/>
        </authorList>
    </citation>
    <scope>NUCLEOTIDE SEQUENCE</scope>
    <source>
        <strain evidence="7">Pm1</strain>
    </source>
</reference>
<name>A0AAV1TI52_9STRA</name>
<protein>
    <recommendedName>
        <fullName evidence="9">E3 UFM1-protein ligase 1</fullName>
    </recommendedName>
</protein>
<dbReference type="Pfam" id="PF23659">
    <property type="entry name" value="UFL1"/>
    <property type="match status" value="1"/>
</dbReference>
<keyword evidence="2" id="KW-0808">Transferase</keyword>
<evidence type="ECO:0000259" key="6">
    <source>
        <dbReference type="Pfam" id="PF23659"/>
    </source>
</evidence>
<dbReference type="GO" id="GO:0005789">
    <property type="term" value="C:endoplasmic reticulum membrane"/>
    <property type="evidence" value="ECO:0007669"/>
    <property type="project" value="TreeGrafter"/>
</dbReference>
<dbReference type="Pfam" id="PF09743">
    <property type="entry name" value="E3_UFM1_ligase"/>
    <property type="match status" value="1"/>
</dbReference>
<dbReference type="GO" id="GO:1990592">
    <property type="term" value="P:protein K69-linked ufmylation"/>
    <property type="evidence" value="ECO:0007669"/>
    <property type="project" value="TreeGrafter"/>
</dbReference>
<feature type="domain" description="E3 UFM1-protein ligase 1-like" evidence="6">
    <location>
        <begin position="540"/>
        <end position="690"/>
    </location>
</feature>
<evidence type="ECO:0000256" key="3">
    <source>
        <dbReference type="ARBA" id="ARBA00022786"/>
    </source>
</evidence>
<comment type="similarity">
    <text evidence="1">Belongs to the UFL1 family.</text>
</comment>
<dbReference type="InterPro" id="IPR018611">
    <property type="entry name" value="Ufl1"/>
</dbReference>
<sequence length="818" mass="90260">MDEIALLQQQLAAVQQQEAALKLSDHNIIDLLRKLQQLGKLQVIHTRTGKQFLTPLRVQREIADYVALYGGRVSLTELEKLIDVDRVHVEKQAAALCRGSRGHKDSYHVVNDGEELLTSSYLDGIMEDTDVLLQERGTTSIGDLAQHYGFAVEYMRDVVRLRLGGILRARERDNVLYTESYVTAQKARLRGVFAAVTRPAFVPDVLRSFGVDEAVANEALTELLQSKVLMGTLRGREYVPYVFMEAQRKSMYSFFQENGYVDHARARELQVARPYDFIKKRFPDAVRLQESVVSRALQLQMEGAVEAAVNEESLVDVRLVMPSALSISDVAVLLALSPALTKVGREPKVFQIADTFAVSSGFFASCMEKFGEDARVKATRAAAEQKSAGGNVRAIRESRQEVDEGGGLDEEATGGNVGKKEKRGKGGKKRDPEEAGGRSVKVGKAKKGKRGAKQGGDADDDSECRAPSVQVSIVPTREEIVELLVKWFPAVEDLEGDDDFTDGMVAYLESKIANVYSAALTKALSSVLRGDAVSLRELRKTFEDRFDNQFSTLLLLERGFNKLSMHVVAKDVAGMEQLAFLEVHLLESSAVDLTALVTSFVAESNSLEMKDVLPLSPPGGSEENEIKRTFGPVTILSDENKRILESGLPQSTASALVRLWTLATAGRRSLSDFMAHVPVLAEALSMPLPKLDRKKERQIIFRYRQATVVTLDEQLARTIESNQQYALVATLVLQLFFQQLTGLPGSFPRGTVSYGEMVLNAFQGSVPQRAMLIMRTFVRLASAISRGDGIAEEQQSTWSESLDAARSLVLLKDMSCVV</sequence>
<dbReference type="GO" id="GO:0032434">
    <property type="term" value="P:regulation of proteasomal ubiquitin-dependent protein catabolic process"/>
    <property type="evidence" value="ECO:0007669"/>
    <property type="project" value="TreeGrafter"/>
</dbReference>
<dbReference type="GO" id="GO:0061666">
    <property type="term" value="F:UFM1 ligase activity"/>
    <property type="evidence" value="ECO:0007669"/>
    <property type="project" value="InterPro"/>
</dbReference>
<accession>A0AAV1TI52</accession>
<feature type="region of interest" description="Disordered" evidence="4">
    <location>
        <begin position="386"/>
        <end position="469"/>
    </location>
</feature>
<comment type="caution">
    <text evidence="7">The sequence shown here is derived from an EMBL/GenBank/DDBJ whole genome shotgun (WGS) entry which is preliminary data.</text>
</comment>
<evidence type="ECO:0000259" key="5">
    <source>
        <dbReference type="Pfam" id="PF09743"/>
    </source>
</evidence>
<evidence type="ECO:0008006" key="9">
    <source>
        <dbReference type="Google" id="ProtNLM"/>
    </source>
</evidence>